<evidence type="ECO:0000313" key="3">
    <source>
        <dbReference type="EMBL" id="DAZ98998.1"/>
    </source>
</evidence>
<proteinExistence type="predicted"/>
<dbReference type="AlphaFoldDB" id="A0AAV2Z057"/>
<reference evidence="3" key="2">
    <citation type="journal article" date="2023" name="Microbiol Resour">
        <title>Decontamination and Annotation of the Draft Genome Sequence of the Oomycete Lagenidium giganteum ARSEF 373.</title>
        <authorList>
            <person name="Morgan W.R."/>
            <person name="Tartar A."/>
        </authorList>
    </citation>
    <scope>NUCLEOTIDE SEQUENCE</scope>
    <source>
        <strain evidence="3">ARSEF 373</strain>
    </source>
</reference>
<dbReference type="Gene3D" id="1.20.5.190">
    <property type="match status" value="1"/>
</dbReference>
<feature type="compositionally biased region" description="Polar residues" evidence="2">
    <location>
        <begin position="723"/>
        <end position="739"/>
    </location>
</feature>
<feature type="compositionally biased region" description="Basic residues" evidence="2">
    <location>
        <begin position="633"/>
        <end position="643"/>
    </location>
</feature>
<accession>A0AAV2Z057</accession>
<gene>
    <name evidence="3" type="ORF">N0F65_011253</name>
</gene>
<feature type="region of interest" description="Disordered" evidence="2">
    <location>
        <begin position="629"/>
        <end position="739"/>
    </location>
</feature>
<keyword evidence="1" id="KW-0175">Coiled coil</keyword>
<feature type="region of interest" description="Disordered" evidence="2">
    <location>
        <begin position="70"/>
        <end position="110"/>
    </location>
</feature>
<dbReference type="PROSITE" id="PS50096">
    <property type="entry name" value="IQ"/>
    <property type="match status" value="1"/>
</dbReference>
<dbReference type="Proteomes" id="UP001146120">
    <property type="component" value="Unassembled WGS sequence"/>
</dbReference>
<feature type="coiled-coil region" evidence="1">
    <location>
        <begin position="191"/>
        <end position="264"/>
    </location>
</feature>
<reference evidence="3" key="1">
    <citation type="submission" date="2022-11" db="EMBL/GenBank/DDBJ databases">
        <authorList>
            <person name="Morgan W.R."/>
            <person name="Tartar A."/>
        </authorList>
    </citation>
    <scope>NUCLEOTIDE SEQUENCE</scope>
    <source>
        <strain evidence="3">ARSEF 373</strain>
    </source>
</reference>
<sequence length="984" mass="109543">MERALQVLENIVAENSHDSSHLRRQELLQANEADKTNTLDVHARQQSEQIKELQATLQLLAFELEKERAKHTSHGDGVDAGTGDQVLIGRSKNDESRQASTASAAIRSSPRRPCGRRAQLLVRPYANCIKETGSHELCEALGQSATLRMRAKALQDAVPKNAKNSRDVDVAVARDGLAAEAAIITSREGRIRQTLDEYAHWKHEYKRMRDQVVEEKMHQVELFRRLEAVKVENQRENEKLELALREADMENRLLRSQLAEARTQDLHQKEHMDMLVRQAKEEKEKLVCCIAETRHKFKEWKEGEAATLKAARDQAVHNLRTEYELKIARHHEEKQKLRDKVKDLEVSLRLLQKDRNLSPSELSQRKATILRGKDGSTTEAELIEAQCRIKELESLLEHMRDYQKRQENIIKVSESTISRLVQEREVAALENLTLQHLQSFPTVPLALSSVESASASSPPTTPMSISVPLAAATTSTKDLGGKSVLVSAHSNGNVTRPPNGPGHAVAASRDSSEAPPGKRRTSVAKSVDSVGSASTTASMTGLAVSASSPPPLDPEKEILRRQSLALSAEVEKYRQIVVHSLDEIMTLKDSRRRSQQGVLAMKPQNPGSNTTQENFLVSELARLHRDIEEMKASTRKKTKKKRGGSATSDSESDSSSNSDDSDDDRRKGSLKSARSTPTPPPSKPPMTAPTSDQPSEPPSQLEPLQSVGNGEKDPVLGAPATAVSLTPPNSIANPSSSESDAIKVIQRRSKTYLMRKDFVKKRAAIDKIKAQYRGYQVRKNMEILDPFSRKRFVVTQAMQIKMEVVQSHLNLERKCHGRDLALSIRVSKDPPIIQIQIRAQSQGGPQPVCVRYFHLFEIIALLSSDKEAQILEQNDERNIANLLAEALLVTQVGSEYQVMIAPKNRNVTDAEQIAQQSIMLAHLPVARVDTRDDGDDLEQAVMGSRIEAFGSAARADPRFPSPREHISIEDDGLEMLIQDRLEQS</sequence>
<feature type="region of interest" description="Disordered" evidence="2">
    <location>
        <begin position="488"/>
        <end position="554"/>
    </location>
</feature>
<evidence type="ECO:0000256" key="1">
    <source>
        <dbReference type="SAM" id="Coils"/>
    </source>
</evidence>
<protein>
    <submittedName>
        <fullName evidence="3">Uncharacterized protein</fullName>
    </submittedName>
</protein>
<organism evidence="3 4">
    <name type="scientific">Lagenidium giganteum</name>
    <dbReference type="NCBI Taxonomy" id="4803"/>
    <lineage>
        <taxon>Eukaryota</taxon>
        <taxon>Sar</taxon>
        <taxon>Stramenopiles</taxon>
        <taxon>Oomycota</taxon>
        <taxon>Peronosporomycetes</taxon>
        <taxon>Pythiales</taxon>
        <taxon>Pythiaceae</taxon>
    </lineage>
</organism>
<comment type="caution">
    <text evidence="3">The sequence shown here is derived from an EMBL/GenBank/DDBJ whole genome shotgun (WGS) entry which is preliminary data.</text>
</comment>
<name>A0AAV2Z057_9STRA</name>
<keyword evidence="4" id="KW-1185">Reference proteome</keyword>
<dbReference type="EMBL" id="DAKRPA010000092">
    <property type="protein sequence ID" value="DAZ98998.1"/>
    <property type="molecule type" value="Genomic_DNA"/>
</dbReference>
<feature type="coiled-coil region" evidence="1">
    <location>
        <begin position="43"/>
        <end position="70"/>
    </location>
</feature>
<feature type="compositionally biased region" description="Low complexity" evidence="2">
    <location>
        <begin position="644"/>
        <end position="658"/>
    </location>
</feature>
<evidence type="ECO:0000313" key="4">
    <source>
        <dbReference type="Proteomes" id="UP001146120"/>
    </source>
</evidence>
<evidence type="ECO:0000256" key="2">
    <source>
        <dbReference type="SAM" id="MobiDB-lite"/>
    </source>
</evidence>
<feature type="compositionally biased region" description="Pro residues" evidence="2">
    <location>
        <begin position="677"/>
        <end position="687"/>
    </location>
</feature>
<feature type="compositionally biased region" description="Polar residues" evidence="2">
    <location>
        <begin position="529"/>
        <end position="539"/>
    </location>
</feature>
<feature type="coiled-coil region" evidence="1">
    <location>
        <begin position="320"/>
        <end position="354"/>
    </location>
</feature>